<evidence type="ECO:0000256" key="7">
    <source>
        <dbReference type="SAM" id="MobiDB-lite"/>
    </source>
</evidence>
<keyword evidence="5 8" id="KW-0472">Membrane</keyword>
<accession>A0A8C6H573</accession>
<keyword evidence="10" id="KW-1185">Reference proteome</keyword>
<evidence type="ECO:0000256" key="2">
    <source>
        <dbReference type="ARBA" id="ARBA00022692"/>
    </source>
</evidence>
<evidence type="ECO:0000256" key="1">
    <source>
        <dbReference type="ARBA" id="ARBA00004167"/>
    </source>
</evidence>
<evidence type="ECO:0000256" key="5">
    <source>
        <dbReference type="ARBA" id="ARBA00023136"/>
    </source>
</evidence>
<dbReference type="PANTHER" id="PTHR22422">
    <property type="entry name" value="TRANSMEMBRANE AND COILED-COIL DOMAIN-CONTAINING PROTEIN 5B-RELATED"/>
    <property type="match status" value="1"/>
</dbReference>
<feature type="transmembrane region" description="Helical" evidence="8">
    <location>
        <begin position="394"/>
        <end position="419"/>
    </location>
</feature>
<evidence type="ECO:0000256" key="4">
    <source>
        <dbReference type="ARBA" id="ARBA00023054"/>
    </source>
</evidence>
<proteinExistence type="predicted"/>
<feature type="region of interest" description="Disordered" evidence="7">
    <location>
        <begin position="68"/>
        <end position="91"/>
    </location>
</feature>
<evidence type="ECO:0008006" key="11">
    <source>
        <dbReference type="Google" id="ProtNLM"/>
    </source>
</evidence>
<dbReference type="PANTHER" id="PTHR22422:SF5">
    <property type="entry name" value="SINGLE-PASS MEMBRANE AND COILED-COIL DOMAIN-CONTAINING PROTEIN 2"/>
    <property type="match status" value="1"/>
</dbReference>
<evidence type="ECO:0000313" key="9">
    <source>
        <dbReference type="Ensembl" id="ENSMSIP00000016211.1"/>
    </source>
</evidence>
<feature type="region of interest" description="Disordered" evidence="7">
    <location>
        <begin position="132"/>
        <end position="196"/>
    </location>
</feature>
<dbReference type="AlphaFoldDB" id="A0A8C6H573"/>
<feature type="compositionally biased region" description="Acidic residues" evidence="7">
    <location>
        <begin position="359"/>
        <end position="368"/>
    </location>
</feature>
<keyword evidence="3 8" id="KW-1133">Transmembrane helix</keyword>
<evidence type="ECO:0000256" key="3">
    <source>
        <dbReference type="ARBA" id="ARBA00022989"/>
    </source>
</evidence>
<feature type="coiled-coil region" evidence="6">
    <location>
        <begin position="250"/>
        <end position="341"/>
    </location>
</feature>
<feature type="region of interest" description="Disordered" evidence="7">
    <location>
        <begin position="349"/>
        <end position="381"/>
    </location>
</feature>
<organism evidence="9 10">
    <name type="scientific">Mus spicilegus</name>
    <name type="common">Mound-building mouse</name>
    <dbReference type="NCBI Taxonomy" id="10103"/>
    <lineage>
        <taxon>Eukaryota</taxon>
        <taxon>Metazoa</taxon>
        <taxon>Chordata</taxon>
        <taxon>Craniata</taxon>
        <taxon>Vertebrata</taxon>
        <taxon>Euteleostomi</taxon>
        <taxon>Mammalia</taxon>
        <taxon>Eutheria</taxon>
        <taxon>Euarchontoglires</taxon>
        <taxon>Glires</taxon>
        <taxon>Rodentia</taxon>
        <taxon>Myomorpha</taxon>
        <taxon>Muroidea</taxon>
        <taxon>Muridae</taxon>
        <taxon>Murinae</taxon>
        <taxon>Mus</taxon>
        <taxon>Mus</taxon>
    </lineage>
</organism>
<evidence type="ECO:0000313" key="10">
    <source>
        <dbReference type="Proteomes" id="UP000694415"/>
    </source>
</evidence>
<keyword evidence="4 6" id="KW-0175">Coiled coil</keyword>
<dbReference type="Ensembl" id="ENSMSIT00000020583.1">
    <property type="protein sequence ID" value="ENSMSIP00000016211.1"/>
    <property type="gene ID" value="ENSMSIG00000013947.1"/>
</dbReference>
<sequence>MGDGPSPRGETRRLRGELVMMQVRARQGTLLSSLSGEGVRSFACWVPSRMSERAGPTASFPPQVWNNLQGLSSPGARTGSATSQKSQGTLSTEVAALTPAALSKDMMSLQLGTAGKELQLAEKSSDLLQNVSMTEGSEEVSEMDLISDRPDEKDKPSENLQTDSLNKMDTEKWDGLEQESEHSQNPPSKPDEQEVTLVCEGPQASQLSPSTDESTPIPESLTHKLNYWHAKMGLQMKELGADHGDWLERINNIIQNINNTESTVKSLLTEVISLENQSKNLEDSDQEADIEEKITEIRRQLKEVNIKLTQVDACEEARELKEKLVEQIESFHKEMNVLNSKLEMYYTQGSDADSHNSEDVDTEQEEPLVPEASPSLSASPTPPCSAVWKNALKLFIMVYVVTITGLSCYILFVDATFLFERVLPSVLGHRTMWDLREMMAPFLNLEAEDLLPS</sequence>
<dbReference type="GO" id="GO:0016020">
    <property type="term" value="C:membrane"/>
    <property type="evidence" value="ECO:0007669"/>
    <property type="project" value="UniProtKB-SubCell"/>
</dbReference>
<name>A0A8C6H573_MUSSI</name>
<dbReference type="GeneTree" id="ENSGT00940000153380"/>
<reference evidence="9" key="2">
    <citation type="submission" date="2025-09" db="UniProtKB">
        <authorList>
            <consortium name="Ensembl"/>
        </authorList>
    </citation>
    <scope>IDENTIFICATION</scope>
</reference>
<protein>
    <recommendedName>
        <fullName evidence="11">Single-pass membrane and coiled-coil domain-containing protein 2</fullName>
    </recommendedName>
</protein>
<feature type="compositionally biased region" description="Polar residues" evidence="7">
    <location>
        <begin position="79"/>
        <end position="91"/>
    </location>
</feature>
<comment type="subcellular location">
    <subcellularLocation>
        <location evidence="1">Membrane</location>
        <topology evidence="1">Single-pass membrane protein</topology>
    </subcellularLocation>
</comment>
<feature type="compositionally biased region" description="Low complexity" evidence="7">
    <location>
        <begin position="369"/>
        <end position="379"/>
    </location>
</feature>
<feature type="compositionally biased region" description="Basic and acidic residues" evidence="7">
    <location>
        <begin position="166"/>
        <end position="182"/>
    </location>
</feature>
<dbReference type="Proteomes" id="UP000694415">
    <property type="component" value="Unplaced"/>
</dbReference>
<evidence type="ECO:0000256" key="8">
    <source>
        <dbReference type="SAM" id="Phobius"/>
    </source>
</evidence>
<feature type="compositionally biased region" description="Basic and acidic residues" evidence="7">
    <location>
        <begin position="146"/>
        <end position="157"/>
    </location>
</feature>
<evidence type="ECO:0000256" key="6">
    <source>
        <dbReference type="SAM" id="Coils"/>
    </source>
</evidence>
<dbReference type="InterPro" id="IPR026617">
    <property type="entry name" value="SMCO2/5"/>
</dbReference>
<reference evidence="9" key="1">
    <citation type="submission" date="2025-08" db="UniProtKB">
        <authorList>
            <consortium name="Ensembl"/>
        </authorList>
    </citation>
    <scope>IDENTIFICATION</scope>
</reference>
<keyword evidence="2 8" id="KW-0812">Transmembrane</keyword>